<proteinExistence type="predicted"/>
<evidence type="ECO:0000313" key="1">
    <source>
        <dbReference type="EMBL" id="KKN85929.1"/>
    </source>
</evidence>
<protein>
    <submittedName>
        <fullName evidence="1">Uncharacterized protein</fullName>
    </submittedName>
</protein>
<organism evidence="1">
    <name type="scientific">marine sediment metagenome</name>
    <dbReference type="NCBI Taxonomy" id="412755"/>
    <lineage>
        <taxon>unclassified sequences</taxon>
        <taxon>metagenomes</taxon>
        <taxon>ecological metagenomes</taxon>
    </lineage>
</organism>
<accession>A0A0F9U301</accession>
<name>A0A0F9U301_9ZZZZ</name>
<comment type="caution">
    <text evidence="1">The sequence shown here is derived from an EMBL/GenBank/DDBJ whole genome shotgun (WGS) entry which is preliminary data.</text>
</comment>
<sequence>MPMVLDVDLERSWLDELVERLDTETLAIDLPGLIFRAKARNRWVEPRLLNRFPSEADLRAPWEDLTLQVRCFVKVEAKGERALTLSEVVDEVLGIIDPRRRTAKNLAGIIRIRDCDGIEVGILQCRPVSERRAYNQQVNIRGDDLAGLDVAILTVPCKLTSAEVCG</sequence>
<dbReference type="EMBL" id="LAZR01000153">
    <property type="protein sequence ID" value="KKN85929.1"/>
    <property type="molecule type" value="Genomic_DNA"/>
</dbReference>
<reference evidence="1" key="1">
    <citation type="journal article" date="2015" name="Nature">
        <title>Complex archaea that bridge the gap between prokaryotes and eukaryotes.</title>
        <authorList>
            <person name="Spang A."/>
            <person name="Saw J.H."/>
            <person name="Jorgensen S.L."/>
            <person name="Zaremba-Niedzwiedzka K."/>
            <person name="Martijn J."/>
            <person name="Lind A.E."/>
            <person name="van Eijk R."/>
            <person name="Schleper C."/>
            <person name="Guy L."/>
            <person name="Ettema T.J."/>
        </authorList>
    </citation>
    <scope>NUCLEOTIDE SEQUENCE</scope>
</reference>
<gene>
    <name evidence="1" type="ORF">LCGC14_0273410</name>
</gene>
<dbReference type="AlphaFoldDB" id="A0A0F9U301"/>